<accession>A0A8H7D9G9</accession>
<organism evidence="2 3">
    <name type="scientific">Mycena sanguinolenta</name>
    <dbReference type="NCBI Taxonomy" id="230812"/>
    <lineage>
        <taxon>Eukaryota</taxon>
        <taxon>Fungi</taxon>
        <taxon>Dikarya</taxon>
        <taxon>Basidiomycota</taxon>
        <taxon>Agaricomycotina</taxon>
        <taxon>Agaricomycetes</taxon>
        <taxon>Agaricomycetidae</taxon>
        <taxon>Agaricales</taxon>
        <taxon>Marasmiineae</taxon>
        <taxon>Mycenaceae</taxon>
        <taxon>Mycena</taxon>
    </lineage>
</organism>
<reference evidence="2" key="1">
    <citation type="submission" date="2020-05" db="EMBL/GenBank/DDBJ databases">
        <title>Mycena genomes resolve the evolution of fungal bioluminescence.</title>
        <authorList>
            <person name="Tsai I.J."/>
        </authorList>
    </citation>
    <scope>NUCLEOTIDE SEQUENCE</scope>
    <source>
        <strain evidence="2">160909Yilan</strain>
    </source>
</reference>
<gene>
    <name evidence="2" type="ORF">MSAN_01037200</name>
</gene>
<dbReference type="Proteomes" id="UP000623467">
    <property type="component" value="Unassembled WGS sequence"/>
</dbReference>
<keyword evidence="3" id="KW-1185">Reference proteome</keyword>
<feature type="region of interest" description="Disordered" evidence="1">
    <location>
        <begin position="352"/>
        <end position="372"/>
    </location>
</feature>
<evidence type="ECO:0000313" key="2">
    <source>
        <dbReference type="EMBL" id="KAF7363793.1"/>
    </source>
</evidence>
<evidence type="ECO:0000313" key="3">
    <source>
        <dbReference type="Proteomes" id="UP000623467"/>
    </source>
</evidence>
<sequence>MAPIKQLIEEPFGPYPDHIILSSSGIPQGKNLPRLRRLRLRQNNKIIGLDTCEHLVPPTKSSNPVSCFGVLVIESLAWLSDTGRILLAKELNKRDENWAGARSKQNSKSAAPNQALTLEGVYGKKPARGSKISVWINFEKESPASFMAADDHPESLLLSSKAGHRFYEIVYRLVALIKEIVDKYKLPEKTAEVENFVNGYLLIHKEKAWSHATIFAEENEEQPVKPRLRHISHAEVREGFAAHSGWLLAFYLLSPKCPIDVGRWCEFIAKVRIAKKAPKSGTWSQTYEDDEIWASDDEGSPSSIAKTLAKFGGPAEGWEKKLRRAITRQASPPWSSQGNALTNNTRRAALTYDPDFSEPSTPGCSDSEDDSAPPQIFHPILLHMARPPTLRPGRFIWDCPVPKCEFSLNLLEFKQTGRDEGVPEAVVRNRQFENFQDEQLQTFLYQRVSDHYTVDHLGISVKPYEDKQKFKAEFMKKKMVLTRL</sequence>
<dbReference type="AlphaFoldDB" id="A0A8H7D9G9"/>
<dbReference type="OrthoDB" id="3226250at2759"/>
<comment type="caution">
    <text evidence="2">The sequence shown here is derived from an EMBL/GenBank/DDBJ whole genome shotgun (WGS) entry which is preliminary data.</text>
</comment>
<dbReference type="EMBL" id="JACAZH010000007">
    <property type="protein sequence ID" value="KAF7363793.1"/>
    <property type="molecule type" value="Genomic_DNA"/>
</dbReference>
<evidence type="ECO:0000256" key="1">
    <source>
        <dbReference type="SAM" id="MobiDB-lite"/>
    </source>
</evidence>
<name>A0A8H7D9G9_9AGAR</name>
<proteinExistence type="predicted"/>
<protein>
    <submittedName>
        <fullName evidence="2">Uncharacterized protein</fullName>
    </submittedName>
</protein>